<reference evidence="4" key="1">
    <citation type="submission" date="2021-02" db="EMBL/GenBank/DDBJ databases">
        <authorList>
            <person name="Dougan E. K."/>
            <person name="Rhodes N."/>
            <person name="Thang M."/>
            <person name="Chan C."/>
        </authorList>
    </citation>
    <scope>NUCLEOTIDE SEQUENCE</scope>
</reference>
<organism evidence="4 5">
    <name type="scientific">Polarella glacialis</name>
    <name type="common">Dinoflagellate</name>
    <dbReference type="NCBI Taxonomy" id="89957"/>
    <lineage>
        <taxon>Eukaryota</taxon>
        <taxon>Sar</taxon>
        <taxon>Alveolata</taxon>
        <taxon>Dinophyceae</taxon>
        <taxon>Suessiales</taxon>
        <taxon>Suessiaceae</taxon>
        <taxon>Polarella</taxon>
    </lineage>
</organism>
<accession>A0A813LH43</accession>
<keyword evidence="6" id="KW-1185">Reference proteome</keyword>
<feature type="compositionally biased region" description="Basic and acidic residues" evidence="2">
    <location>
        <begin position="693"/>
        <end position="702"/>
    </location>
</feature>
<gene>
    <name evidence="3" type="ORF">PGLA1383_LOCUS49765</name>
    <name evidence="4" type="ORF">PGLA2088_LOCUS44948</name>
</gene>
<feature type="coiled-coil region" evidence="1">
    <location>
        <begin position="120"/>
        <end position="198"/>
    </location>
</feature>
<dbReference type="Proteomes" id="UP000654075">
    <property type="component" value="Unassembled WGS sequence"/>
</dbReference>
<evidence type="ECO:0000313" key="6">
    <source>
        <dbReference type="Proteomes" id="UP000654075"/>
    </source>
</evidence>
<sequence length="702" mass="73910">MPKAQPAAATPKSSSACRAGVPRSSRTGQLLKPARTRAGAAAAAAAATADAERALRVRVAAEDAAGLAGRTASAAALTARKKQTVGAAASSPGGKPQQHHQQQQQQQQQVSPVVPSSASVKVEEQLCSEAEARLAGAQQASLAVQAELANAETRAQETVAEARRLLDTAVAQAAAEQLHSQQQRVADAEVACERLADEEVLQVQAAADQQVASLWGWYAAADRSAAVQHEATQTAFARRCLVAEEQIVAAKEDCAVGISGQLRFSTFEARLSAAKSALSEASSARASAEAREVTAGLALGEASQAEQLGVARATAAGQLRVEAAQSMARRDLEALRTEKAAAGAQADAALQGASEAVEALRLRGGELVSTARAESDELEASAALIGGEMRALLQKAEAQAATTWQLSEEEVEKVRQQCGRKVRLSLESSEAAEAAATERVSFVGSQMQLQVDSIMSQEVIMRADALKTLESLRRAELHQEAEDASSLAAAQDVAAAKKAERMLLEQEVMTFELAESEVAEAANSERASRASELAAQVAAVQAQATKAIRKAAAATEVSKARAASLLRALEADEEQAERELRDLAGRVESSRTRWRLSELTCQEEVQAAKLGAEQQIDAADRRVTSEEETASEWADRSSRAAFEAIAAAKESAAESLRCIRSEEANEAAQAELSKDDAEHFDAEVSALEAAAESEERRAKELQ</sequence>
<feature type="coiled-coil region" evidence="1">
    <location>
        <begin position="559"/>
        <end position="593"/>
    </location>
</feature>
<name>A0A813LH43_POLGL</name>
<dbReference type="AlphaFoldDB" id="A0A813LH43"/>
<dbReference type="EMBL" id="CAJNNV010030897">
    <property type="protein sequence ID" value="CAE8634092.1"/>
    <property type="molecule type" value="Genomic_DNA"/>
</dbReference>
<evidence type="ECO:0000313" key="4">
    <source>
        <dbReference type="EMBL" id="CAE8727887.1"/>
    </source>
</evidence>
<dbReference type="EMBL" id="CAJNNW010035458">
    <property type="protein sequence ID" value="CAE8727887.1"/>
    <property type="molecule type" value="Genomic_DNA"/>
</dbReference>
<evidence type="ECO:0000256" key="1">
    <source>
        <dbReference type="SAM" id="Coils"/>
    </source>
</evidence>
<feature type="compositionally biased region" description="Low complexity" evidence="2">
    <location>
        <begin position="99"/>
        <end position="115"/>
    </location>
</feature>
<evidence type="ECO:0000313" key="5">
    <source>
        <dbReference type="Proteomes" id="UP000626109"/>
    </source>
</evidence>
<evidence type="ECO:0000256" key="2">
    <source>
        <dbReference type="SAM" id="MobiDB-lite"/>
    </source>
</evidence>
<feature type="compositionally biased region" description="Basic and acidic residues" evidence="2">
    <location>
        <begin position="672"/>
        <end position="682"/>
    </location>
</feature>
<feature type="region of interest" description="Disordered" evidence="2">
    <location>
        <begin position="83"/>
        <end position="115"/>
    </location>
</feature>
<proteinExistence type="predicted"/>
<feature type="non-terminal residue" evidence="4">
    <location>
        <position position="1"/>
    </location>
</feature>
<feature type="region of interest" description="Disordered" evidence="2">
    <location>
        <begin position="669"/>
        <end position="702"/>
    </location>
</feature>
<feature type="region of interest" description="Disordered" evidence="2">
    <location>
        <begin position="1"/>
        <end position="38"/>
    </location>
</feature>
<dbReference type="Proteomes" id="UP000626109">
    <property type="component" value="Unassembled WGS sequence"/>
</dbReference>
<evidence type="ECO:0000313" key="3">
    <source>
        <dbReference type="EMBL" id="CAE8634092.1"/>
    </source>
</evidence>
<keyword evidence="1" id="KW-0175">Coiled coil</keyword>
<comment type="caution">
    <text evidence="4">The sequence shown here is derived from an EMBL/GenBank/DDBJ whole genome shotgun (WGS) entry which is preliminary data.</text>
</comment>
<protein>
    <submittedName>
        <fullName evidence="4">Uncharacterized protein</fullName>
    </submittedName>
</protein>
<feature type="region of interest" description="Disordered" evidence="2">
    <location>
        <begin position="618"/>
        <end position="637"/>
    </location>
</feature>